<reference evidence="4 5" key="1">
    <citation type="submission" date="2017-07" db="EMBL/GenBank/DDBJ databases">
        <title>Amycolatopsis antarcticus sp. nov., isolated from the surface of an Antarcticus brown macroalga.</title>
        <authorList>
            <person name="Wang J."/>
            <person name="Leiva S."/>
            <person name="Huang J."/>
            <person name="Huang Y."/>
        </authorList>
    </citation>
    <scope>NUCLEOTIDE SEQUENCE [LARGE SCALE GENOMIC DNA]</scope>
    <source>
        <strain evidence="4 5">AU-G6</strain>
    </source>
</reference>
<dbReference type="InterPro" id="IPR011042">
    <property type="entry name" value="6-blade_b-propeller_TolB-like"/>
</dbReference>
<accession>A0A263D5Q2</accession>
<feature type="domain" description="Peptidase S9 prolyl oligopeptidase catalytic" evidence="3">
    <location>
        <begin position="425"/>
        <end position="632"/>
    </location>
</feature>
<feature type="region of interest" description="Disordered" evidence="2">
    <location>
        <begin position="1"/>
        <end position="36"/>
    </location>
</feature>
<dbReference type="SUPFAM" id="SSF82171">
    <property type="entry name" value="DPP6 N-terminal domain-like"/>
    <property type="match status" value="1"/>
</dbReference>
<evidence type="ECO:0000313" key="4">
    <source>
        <dbReference type="EMBL" id="OZM73368.1"/>
    </source>
</evidence>
<evidence type="ECO:0000256" key="1">
    <source>
        <dbReference type="ARBA" id="ARBA00022801"/>
    </source>
</evidence>
<dbReference type="SUPFAM" id="SSF53474">
    <property type="entry name" value="alpha/beta-Hydrolases"/>
    <property type="match status" value="1"/>
</dbReference>
<dbReference type="GO" id="GO:0004252">
    <property type="term" value="F:serine-type endopeptidase activity"/>
    <property type="evidence" value="ECO:0007669"/>
    <property type="project" value="TreeGrafter"/>
</dbReference>
<dbReference type="EMBL" id="NKYE01000005">
    <property type="protein sequence ID" value="OZM73368.1"/>
    <property type="molecule type" value="Genomic_DNA"/>
</dbReference>
<dbReference type="AlphaFoldDB" id="A0A263D5Q2"/>
<dbReference type="InterPro" id="IPR029058">
    <property type="entry name" value="AB_hydrolase_fold"/>
</dbReference>
<dbReference type="Pfam" id="PF00326">
    <property type="entry name" value="Peptidase_S9"/>
    <property type="match status" value="1"/>
</dbReference>
<proteinExistence type="predicted"/>
<organism evidence="4 5">
    <name type="scientific">Amycolatopsis antarctica</name>
    <dbReference type="NCBI Taxonomy" id="1854586"/>
    <lineage>
        <taxon>Bacteria</taxon>
        <taxon>Bacillati</taxon>
        <taxon>Actinomycetota</taxon>
        <taxon>Actinomycetes</taxon>
        <taxon>Pseudonocardiales</taxon>
        <taxon>Pseudonocardiaceae</taxon>
        <taxon>Amycolatopsis</taxon>
    </lineage>
</organism>
<dbReference type="PANTHER" id="PTHR42776">
    <property type="entry name" value="SERINE PEPTIDASE S9 FAMILY MEMBER"/>
    <property type="match status" value="1"/>
</dbReference>
<evidence type="ECO:0000313" key="5">
    <source>
        <dbReference type="Proteomes" id="UP000242444"/>
    </source>
</evidence>
<name>A0A263D5Q2_9PSEU</name>
<dbReference type="OrthoDB" id="128799at2"/>
<dbReference type="InParanoid" id="A0A263D5Q2"/>
<evidence type="ECO:0000259" key="3">
    <source>
        <dbReference type="Pfam" id="PF00326"/>
    </source>
</evidence>
<sequence>MHTPTSGAYRQPPAGWQDRRVTAKPDTQYPPATVPDRLFDDPAVEARWQARFDAARVSVPDWALDAPDANLYVSNASGVWEVYAWNRATGTHRQVTDRPNGTMHATTSPDGEWIWWFDDTDGDEFGSWVREPFAGGGTAEPALRDVHAGYPAGLEIGHRLTAIGVSTDAGSALFTSVDGRTERFYSSEDDAGIAALSRDETLLAIAHSEHGDSRHPAIRVLATDGFATVADKWDGEGKGLHALEFAPVAGDPRLLVLHERRGREELLVWDAATGEETELRLDLPGEVVAGWYPDASALLVVHFHRGRSSLHRYDLVRGELTALETPPGRIGGAGVRPDGSVEYSWSDAATPPAVRTRDADGADSVLLEAPGERAPASSPLTDAFVDGLGGEIHALVARPADAPDGPLPTVFTLHGGPHAADEDRFSAYRAVWLDAGFAVVEVNYRGSTGYGSAWRDAIEGRPGLTELEDVAAVHDWAVSSGLSDPDRCVVNGASWGGYLSLLALGTQPGRWAAGVSGVPVADYVAAYEDEMEQLRSFDRALFGGAPEDVPAVYSECSPITYVDAVTVPVLVLAGDNDPRCPIRQIENYLDRLAARDVPFEFYRYDAGHGSLVIAETIRQTAIEVSFAMRAVGIA</sequence>
<evidence type="ECO:0000256" key="2">
    <source>
        <dbReference type="SAM" id="MobiDB-lite"/>
    </source>
</evidence>
<keyword evidence="1" id="KW-0378">Hydrolase</keyword>
<dbReference type="InterPro" id="IPR001375">
    <property type="entry name" value="Peptidase_S9_cat"/>
</dbReference>
<keyword evidence="5" id="KW-1185">Reference proteome</keyword>
<comment type="caution">
    <text evidence="4">The sequence shown here is derived from an EMBL/GenBank/DDBJ whole genome shotgun (WGS) entry which is preliminary data.</text>
</comment>
<protein>
    <submittedName>
        <fullName evidence="4">S9 family peptidase</fullName>
    </submittedName>
</protein>
<gene>
    <name evidence="4" type="ORF">CFN78_11025</name>
</gene>
<dbReference type="Gene3D" id="2.120.10.30">
    <property type="entry name" value="TolB, C-terminal domain"/>
    <property type="match status" value="2"/>
</dbReference>
<dbReference type="Gene3D" id="3.40.50.1820">
    <property type="entry name" value="alpha/beta hydrolase"/>
    <property type="match status" value="1"/>
</dbReference>
<dbReference type="PANTHER" id="PTHR42776:SF27">
    <property type="entry name" value="DIPEPTIDYL PEPTIDASE FAMILY MEMBER 6"/>
    <property type="match status" value="1"/>
</dbReference>
<dbReference type="GO" id="GO:0006508">
    <property type="term" value="P:proteolysis"/>
    <property type="evidence" value="ECO:0007669"/>
    <property type="project" value="InterPro"/>
</dbReference>
<dbReference type="Proteomes" id="UP000242444">
    <property type="component" value="Unassembled WGS sequence"/>
</dbReference>